<feature type="transmembrane region" description="Helical" evidence="8">
    <location>
        <begin position="103"/>
        <end position="127"/>
    </location>
</feature>
<keyword evidence="4 8" id="KW-0812">Transmembrane</keyword>
<dbReference type="InterPro" id="IPR036291">
    <property type="entry name" value="NAD(P)-bd_dom_sf"/>
</dbReference>
<dbReference type="NCBIfam" id="TIGR03023">
    <property type="entry name" value="WcaJ_sugtrans"/>
    <property type="match status" value="1"/>
</dbReference>
<feature type="transmembrane region" description="Helical" evidence="8">
    <location>
        <begin position="139"/>
        <end position="158"/>
    </location>
</feature>
<keyword evidence="6 8" id="KW-0472">Membrane</keyword>
<evidence type="ECO:0000256" key="6">
    <source>
        <dbReference type="ARBA" id="ARBA00023136"/>
    </source>
</evidence>
<comment type="subcellular location">
    <subcellularLocation>
        <location evidence="1">Membrane</location>
        <topology evidence="1">Multi-pass membrane protein</topology>
    </subcellularLocation>
</comment>
<evidence type="ECO:0000256" key="2">
    <source>
        <dbReference type="ARBA" id="ARBA00006464"/>
    </source>
</evidence>
<dbReference type="NCBIfam" id="TIGR03025">
    <property type="entry name" value="EPS_sugtrans"/>
    <property type="match status" value="1"/>
</dbReference>
<evidence type="ECO:0000313" key="10">
    <source>
        <dbReference type="EMBL" id="SIQ04668.1"/>
    </source>
</evidence>
<evidence type="ECO:0000313" key="11">
    <source>
        <dbReference type="Proteomes" id="UP000186079"/>
    </source>
</evidence>
<dbReference type="PANTHER" id="PTHR30576">
    <property type="entry name" value="COLANIC BIOSYNTHESIS UDP-GLUCOSE LIPID CARRIER TRANSFERASE"/>
    <property type="match status" value="1"/>
</dbReference>
<evidence type="ECO:0000256" key="7">
    <source>
        <dbReference type="SAM" id="MobiDB-lite"/>
    </source>
</evidence>
<gene>
    <name evidence="10" type="ORF">SAMN05421672_102196</name>
</gene>
<evidence type="ECO:0000256" key="3">
    <source>
        <dbReference type="ARBA" id="ARBA00022679"/>
    </source>
</evidence>
<dbReference type="EMBL" id="FTMC01000002">
    <property type="protein sequence ID" value="SIQ04668.1"/>
    <property type="molecule type" value="Genomic_DNA"/>
</dbReference>
<dbReference type="GO" id="GO:0016780">
    <property type="term" value="F:phosphotransferase activity, for other substituted phosphate groups"/>
    <property type="evidence" value="ECO:0007669"/>
    <property type="project" value="TreeGrafter"/>
</dbReference>
<sequence length="487" mass="54825">MAMQECHSTARPITRPGMDTPHPLPLDIGQPGVPVVNRRGLTFWSQWTTAMLVLQLLLWQLTEVHAGKFSEEYRLLGALTLLGSPYCYSLLQVYHKRHDLPQGLGRLMVAWLLLTGGLLALLELVGQLDDFSAAFLRDWLILGLFIQMSSQALLYGVFRRVTRRLRRERRAVIIGSGPAAQALADQLRNRQVTLRGLVACDASDSPLSGLRLLGTLDELAEIIEREGIRRVYLALPRELQGRLEGLYGELLNLPVDVIWVPDLAHLPLLNPSYSAIGPLPALYLNETLASSHPAASLAKTLMERCLAALALVPLAPLLLTIAVAVKLSSPGPVLFRQQRHGWNGRIIEIWKFRTMYQHPDDQVRQASRHDPRVTPVGRLLRRTSLDELPQLYNVLRGDMALVGPRPHAVLHNLYYGERIQAYMARHRIKPGITGLAQVNGHRGETETLEKMQQRVAADLAYINRWSFWLDLKILCKTPFTLLSRDIY</sequence>
<dbReference type="PANTHER" id="PTHR30576:SF0">
    <property type="entry name" value="UNDECAPRENYL-PHOSPHATE N-ACETYLGALACTOSAMINYL 1-PHOSPHATE TRANSFERASE-RELATED"/>
    <property type="match status" value="1"/>
</dbReference>
<comment type="similarity">
    <text evidence="2">Belongs to the bacterial sugar transferase family.</text>
</comment>
<dbReference type="InterPro" id="IPR017475">
    <property type="entry name" value="EPS_sugar_tfrase"/>
</dbReference>
<dbReference type="Pfam" id="PF02397">
    <property type="entry name" value="Bac_transf"/>
    <property type="match status" value="1"/>
</dbReference>
<feature type="transmembrane region" description="Helical" evidence="8">
    <location>
        <begin position="305"/>
        <end position="325"/>
    </location>
</feature>
<organism evidence="10 11">
    <name type="scientific">Pseudomonas flexibilis</name>
    <dbReference type="NCBI Taxonomy" id="706570"/>
    <lineage>
        <taxon>Bacteria</taxon>
        <taxon>Pseudomonadati</taxon>
        <taxon>Pseudomonadota</taxon>
        <taxon>Gammaproteobacteria</taxon>
        <taxon>Pseudomonadales</taxon>
        <taxon>Pseudomonadaceae</taxon>
        <taxon>Pseudomonas</taxon>
    </lineage>
</organism>
<dbReference type="InterPro" id="IPR017473">
    <property type="entry name" value="Undecaprenyl-P_gluc_Ptfrase"/>
</dbReference>
<name>A0A1N6PJT5_9PSED</name>
<dbReference type="Proteomes" id="UP000186079">
    <property type="component" value="Unassembled WGS sequence"/>
</dbReference>
<evidence type="ECO:0000256" key="4">
    <source>
        <dbReference type="ARBA" id="ARBA00022692"/>
    </source>
</evidence>
<dbReference type="AlphaFoldDB" id="A0A1N6PJT5"/>
<dbReference type="SUPFAM" id="SSF51735">
    <property type="entry name" value="NAD(P)-binding Rossmann-fold domains"/>
    <property type="match status" value="1"/>
</dbReference>
<feature type="domain" description="Bacterial sugar transferase" evidence="9">
    <location>
        <begin position="299"/>
        <end position="482"/>
    </location>
</feature>
<evidence type="ECO:0000256" key="1">
    <source>
        <dbReference type="ARBA" id="ARBA00004141"/>
    </source>
</evidence>
<dbReference type="InterPro" id="IPR003362">
    <property type="entry name" value="Bact_transf"/>
</dbReference>
<proteinExistence type="inferred from homology"/>
<protein>
    <submittedName>
        <fullName evidence="10">Putative colanic acid biosysnthesis UDP-glucose lipid carrier transferase</fullName>
    </submittedName>
</protein>
<evidence type="ECO:0000259" key="9">
    <source>
        <dbReference type="Pfam" id="PF02397"/>
    </source>
</evidence>
<keyword evidence="5 8" id="KW-1133">Transmembrane helix</keyword>
<accession>A0A1N6PJT5</accession>
<evidence type="ECO:0000256" key="5">
    <source>
        <dbReference type="ARBA" id="ARBA00022989"/>
    </source>
</evidence>
<reference evidence="10 11" key="1">
    <citation type="submission" date="2017-01" db="EMBL/GenBank/DDBJ databases">
        <authorList>
            <person name="Mah S.A."/>
            <person name="Swanson W.J."/>
            <person name="Moy G.W."/>
            <person name="Vacquier V.D."/>
        </authorList>
    </citation>
    <scope>NUCLEOTIDE SEQUENCE [LARGE SCALE GENOMIC DNA]</scope>
    <source>
        <strain evidence="10 11">ATCC 29606</strain>
    </source>
</reference>
<dbReference type="GO" id="GO:0016020">
    <property type="term" value="C:membrane"/>
    <property type="evidence" value="ECO:0007669"/>
    <property type="project" value="UniProtKB-SubCell"/>
</dbReference>
<dbReference type="Pfam" id="PF13727">
    <property type="entry name" value="CoA_binding_3"/>
    <property type="match status" value="1"/>
</dbReference>
<dbReference type="Gene3D" id="3.40.50.720">
    <property type="entry name" value="NAD(P)-binding Rossmann-like Domain"/>
    <property type="match status" value="1"/>
</dbReference>
<feature type="region of interest" description="Disordered" evidence="7">
    <location>
        <begin position="1"/>
        <end position="21"/>
    </location>
</feature>
<evidence type="ECO:0000256" key="8">
    <source>
        <dbReference type="SAM" id="Phobius"/>
    </source>
</evidence>
<keyword evidence="3 10" id="KW-0808">Transferase</keyword>